<dbReference type="Proteomes" id="UP001055013">
    <property type="component" value="Unassembled WGS sequence"/>
</dbReference>
<protein>
    <submittedName>
        <fullName evidence="1">Uncharacterized protein</fullName>
    </submittedName>
</protein>
<name>A0ACB5QZF7_9BURK</name>
<evidence type="ECO:0000313" key="1">
    <source>
        <dbReference type="EMBL" id="GJH20541.1"/>
    </source>
</evidence>
<reference evidence="1" key="1">
    <citation type="submission" date="2021-09" db="EMBL/GenBank/DDBJ databases">
        <title>Isolation and characterization of 3-chlorobenzoate degrading bacteria from soils in Shizuoka.</title>
        <authorList>
            <person name="Ifat A."/>
            <person name="Ogawa N."/>
            <person name="Kimbara K."/>
            <person name="Moriuchi R."/>
            <person name="Dohra H."/>
            <person name="Shintani M."/>
        </authorList>
    </citation>
    <scope>NUCLEOTIDE SEQUENCE</scope>
    <source>
        <strain evidence="1">19CS2-2</strain>
    </source>
</reference>
<proteinExistence type="predicted"/>
<organism evidence="1 2">
    <name type="scientific">Caballeronia novacaledonica</name>
    <dbReference type="NCBI Taxonomy" id="1544861"/>
    <lineage>
        <taxon>Bacteria</taxon>
        <taxon>Pseudomonadati</taxon>
        <taxon>Pseudomonadota</taxon>
        <taxon>Betaproteobacteria</taxon>
        <taxon>Burkholderiales</taxon>
        <taxon>Burkholderiaceae</taxon>
        <taxon>Caballeronia</taxon>
    </lineage>
</organism>
<evidence type="ECO:0000313" key="2">
    <source>
        <dbReference type="Proteomes" id="UP001055013"/>
    </source>
</evidence>
<comment type="caution">
    <text evidence="1">The sequence shown here is derived from an EMBL/GenBank/DDBJ whole genome shotgun (WGS) entry which is preliminary data.</text>
</comment>
<sequence>MAFEPNPVMTRGDAGTWDNGDVLNPSVIGFQGKLINYYSGWDGKVWRTGYATTTDNGMTWVKNPAPVLDLAQWTKSYIAANGANIVIDGKMYLYFQGKTSNGNQLTGLATSVDGISFDMLPEPVLALGAPGTYDDLHAADPYVIKIGDEYWMYYSACTHDYKFSMGRATSKDGIHWTKDVAPVFRAGEPGSFDDIGDAEPSIIVQSGVYFMIMTSNKDEKRSLGWATSIDGVNWTKRGNLVPESMIPAWAQALMCDPTPVPTGKNDGTYYIFFGASGQSSAAQNVSGQIGRLTVKLAA</sequence>
<gene>
    <name evidence="1" type="ORF">CBA19CS22_28385</name>
</gene>
<keyword evidence="2" id="KW-1185">Reference proteome</keyword>
<dbReference type="EMBL" id="BPUR01000020">
    <property type="protein sequence ID" value="GJH20541.1"/>
    <property type="molecule type" value="Genomic_DNA"/>
</dbReference>
<accession>A0ACB5QZF7</accession>